<reference evidence="3" key="1">
    <citation type="submission" date="2016-10" db="EMBL/GenBank/DDBJ databases">
        <authorList>
            <person name="Varghese N."/>
            <person name="Submissions S."/>
        </authorList>
    </citation>
    <scope>NUCLEOTIDE SEQUENCE [LARGE SCALE GENOMIC DNA]</scope>
    <source>
        <strain evidence="3">DSM 45079</strain>
    </source>
</reference>
<dbReference type="AlphaFoldDB" id="A0A1H2LGU6"/>
<name>A0A1H2LGU6_9ACTN</name>
<dbReference type="Proteomes" id="UP000182977">
    <property type="component" value="Chromosome I"/>
</dbReference>
<accession>A0A1H2LGU6</accession>
<evidence type="ECO:0000313" key="3">
    <source>
        <dbReference type="Proteomes" id="UP000182977"/>
    </source>
</evidence>
<feature type="region of interest" description="Disordered" evidence="1">
    <location>
        <begin position="1"/>
        <end position="30"/>
    </location>
</feature>
<sequence length="248" mass="26658">MVSTQPAEDSRGASMSGLHNDAPGMLPVLSKGKHRNARKGACFMEFASYLAGERWSDHPSCTHPLLAAVARLVNDAISDERRPQLAPLVPMVIGVDSDDPRMDVYITLRVAATALPVASAERQRVLAVAVLSAERILDDLDHRPAGTLTERSREALAKVPVAARWARDFAEGEQTTMKGFQRYAAPTAVRCAVEGIANACVSDPDALLHRLLELTIADCAHLVEPSGSTDPARWADACRLTGTVDVQS</sequence>
<organism evidence="2 3">
    <name type="scientific">Jiangella alkaliphila</name>
    <dbReference type="NCBI Taxonomy" id="419479"/>
    <lineage>
        <taxon>Bacteria</taxon>
        <taxon>Bacillati</taxon>
        <taxon>Actinomycetota</taxon>
        <taxon>Actinomycetes</taxon>
        <taxon>Jiangellales</taxon>
        <taxon>Jiangellaceae</taxon>
        <taxon>Jiangella</taxon>
    </lineage>
</organism>
<keyword evidence="3" id="KW-1185">Reference proteome</keyword>
<evidence type="ECO:0000313" key="2">
    <source>
        <dbReference type="EMBL" id="SDU80260.1"/>
    </source>
</evidence>
<protein>
    <submittedName>
        <fullName evidence="2">Uncharacterized protein</fullName>
    </submittedName>
</protein>
<proteinExistence type="predicted"/>
<evidence type="ECO:0000256" key="1">
    <source>
        <dbReference type="SAM" id="MobiDB-lite"/>
    </source>
</evidence>
<gene>
    <name evidence="2" type="ORF">SAMN04488563_6141</name>
</gene>
<dbReference type="STRING" id="419479.SAMN04488563_6141"/>
<dbReference type="EMBL" id="LT629791">
    <property type="protein sequence ID" value="SDU80260.1"/>
    <property type="molecule type" value="Genomic_DNA"/>
</dbReference>